<evidence type="ECO:0000256" key="1">
    <source>
        <dbReference type="ARBA" id="ARBA00023122"/>
    </source>
</evidence>
<dbReference type="InterPro" id="IPR051257">
    <property type="entry name" value="Diverse_CBS-Domain"/>
</dbReference>
<keyword evidence="5" id="KW-1185">Reference proteome</keyword>
<dbReference type="SUPFAM" id="SSF54631">
    <property type="entry name" value="CBS-domain pair"/>
    <property type="match status" value="1"/>
</dbReference>
<evidence type="ECO:0000313" key="4">
    <source>
        <dbReference type="EMBL" id="ROS04611.1"/>
    </source>
</evidence>
<dbReference type="InterPro" id="IPR046342">
    <property type="entry name" value="CBS_dom_sf"/>
</dbReference>
<dbReference type="RefSeq" id="WP_123710601.1">
    <property type="nucleotide sequence ID" value="NZ_RKHR01000003.1"/>
</dbReference>
<dbReference type="Proteomes" id="UP000275394">
    <property type="component" value="Unassembled WGS sequence"/>
</dbReference>
<dbReference type="PANTHER" id="PTHR43080">
    <property type="entry name" value="CBS DOMAIN-CONTAINING PROTEIN CBSX3, MITOCHONDRIAL"/>
    <property type="match status" value="1"/>
</dbReference>
<feature type="domain" description="CBS" evidence="3">
    <location>
        <begin position="37"/>
        <end position="96"/>
    </location>
</feature>
<feature type="domain" description="CBS" evidence="3">
    <location>
        <begin position="109"/>
        <end position="172"/>
    </location>
</feature>
<gene>
    <name evidence="4" type="ORF">EDC56_0117</name>
</gene>
<dbReference type="Pfam" id="PF00571">
    <property type="entry name" value="CBS"/>
    <property type="match status" value="2"/>
</dbReference>
<dbReference type="EMBL" id="RKHR01000003">
    <property type="protein sequence ID" value="ROS04611.1"/>
    <property type="molecule type" value="Genomic_DNA"/>
</dbReference>
<dbReference type="PANTHER" id="PTHR43080:SF29">
    <property type="entry name" value="OS02G0818000 PROTEIN"/>
    <property type="match status" value="1"/>
</dbReference>
<name>A0A3N2DXQ7_9GAMM</name>
<evidence type="ECO:0000256" key="2">
    <source>
        <dbReference type="PROSITE-ProRule" id="PRU00703"/>
    </source>
</evidence>
<dbReference type="PROSITE" id="PS51371">
    <property type="entry name" value="CBS"/>
    <property type="match status" value="2"/>
</dbReference>
<proteinExistence type="predicted"/>
<protein>
    <submittedName>
        <fullName evidence="4">CBS domain protein</fullName>
    </submittedName>
</protein>
<keyword evidence="1 2" id="KW-0129">CBS domain</keyword>
<dbReference type="InterPro" id="IPR000644">
    <property type="entry name" value="CBS_dom"/>
</dbReference>
<evidence type="ECO:0000313" key="5">
    <source>
        <dbReference type="Proteomes" id="UP000275394"/>
    </source>
</evidence>
<sequence>MRNLELFSTASIDHLLWSSGEQATLLSSPALSILTDFDHSQPMVIDVDTSIPNTVDIMEKTHTYMRLVVDKNNNFIGIISKKELLHRRLIKRGTQLGCNFTELTVQDLMVPRDKLLALDYQQMKTAVVSDVVRVLQEKGLHHMLVIDQDKHHIRGLISANDVARKLNIRIDIHQPPSFQHIFKVSSHIA</sequence>
<evidence type="ECO:0000259" key="3">
    <source>
        <dbReference type="PROSITE" id="PS51371"/>
    </source>
</evidence>
<organism evidence="4 5">
    <name type="scientific">Sinobacterium caligoides</name>
    <dbReference type="NCBI Taxonomy" id="933926"/>
    <lineage>
        <taxon>Bacteria</taxon>
        <taxon>Pseudomonadati</taxon>
        <taxon>Pseudomonadota</taxon>
        <taxon>Gammaproteobacteria</taxon>
        <taxon>Cellvibrionales</taxon>
        <taxon>Spongiibacteraceae</taxon>
        <taxon>Sinobacterium</taxon>
    </lineage>
</organism>
<reference evidence="4 5" key="1">
    <citation type="submission" date="2018-11" db="EMBL/GenBank/DDBJ databases">
        <title>Genomic Encyclopedia of Type Strains, Phase IV (KMG-IV): sequencing the most valuable type-strain genomes for metagenomic binning, comparative biology and taxonomic classification.</title>
        <authorList>
            <person name="Goeker M."/>
        </authorList>
    </citation>
    <scope>NUCLEOTIDE SEQUENCE [LARGE SCALE GENOMIC DNA]</scope>
    <source>
        <strain evidence="4 5">DSM 100316</strain>
    </source>
</reference>
<dbReference type="AlphaFoldDB" id="A0A3N2DXQ7"/>
<comment type="caution">
    <text evidence="4">The sequence shown here is derived from an EMBL/GenBank/DDBJ whole genome shotgun (WGS) entry which is preliminary data.</text>
</comment>
<dbReference type="Gene3D" id="3.10.580.10">
    <property type="entry name" value="CBS-domain"/>
    <property type="match status" value="2"/>
</dbReference>
<accession>A0A3N2DXQ7</accession>
<dbReference type="OrthoDB" id="5295117at2"/>